<keyword evidence="2" id="KW-0963">Cytoplasm</keyword>
<dbReference type="InterPro" id="IPR003761">
    <property type="entry name" value="Exonuc_VII_S"/>
</dbReference>
<evidence type="ECO:0000313" key="7">
    <source>
        <dbReference type="EMBL" id="MBZ7987601.1"/>
    </source>
</evidence>
<evidence type="ECO:0000256" key="2">
    <source>
        <dbReference type="ARBA" id="ARBA00022490"/>
    </source>
</evidence>
<evidence type="ECO:0000256" key="6">
    <source>
        <dbReference type="SAM" id="Coils"/>
    </source>
</evidence>
<evidence type="ECO:0000256" key="1">
    <source>
        <dbReference type="ARBA" id="ARBA00009998"/>
    </source>
</evidence>
<dbReference type="Proteomes" id="UP000786183">
    <property type="component" value="Unassembled WGS sequence"/>
</dbReference>
<feature type="coiled-coil region" evidence="6">
    <location>
        <begin position="34"/>
        <end position="61"/>
    </location>
</feature>
<keyword evidence="6" id="KW-0175">Coiled coil</keyword>
<keyword evidence="8" id="KW-1185">Reference proteome</keyword>
<evidence type="ECO:0000256" key="4">
    <source>
        <dbReference type="ARBA" id="ARBA00022801"/>
    </source>
</evidence>
<dbReference type="SUPFAM" id="SSF116842">
    <property type="entry name" value="XseB-like"/>
    <property type="match status" value="1"/>
</dbReference>
<dbReference type="RefSeq" id="WP_172233834.1">
    <property type="nucleotide sequence ID" value="NZ_CP035946.1"/>
</dbReference>
<dbReference type="EMBL" id="JACGBB010000011">
    <property type="protein sequence ID" value="MBZ7987601.1"/>
    <property type="molecule type" value="Genomic_DNA"/>
</dbReference>
<comment type="caution">
    <text evidence="7">The sequence shown here is derived from an EMBL/GenBank/DDBJ whole genome shotgun (WGS) entry which is preliminary data.</text>
</comment>
<name>A0ABS7WS70_9BACT</name>
<keyword evidence="3" id="KW-0540">Nuclease</keyword>
<dbReference type="InterPro" id="IPR037004">
    <property type="entry name" value="Exonuc_VII_ssu_sf"/>
</dbReference>
<sequence>MKDLSYEELCSLLDEKMKIVENPKTPLFDLVQAYKESLELINSAKTKLEFAKEQIMSIEKDSIDNNQNKERLPF</sequence>
<evidence type="ECO:0000313" key="8">
    <source>
        <dbReference type="Proteomes" id="UP000786183"/>
    </source>
</evidence>
<organism evidence="7 8">
    <name type="scientific">Campylobacter canadensis</name>
    <dbReference type="NCBI Taxonomy" id="449520"/>
    <lineage>
        <taxon>Bacteria</taxon>
        <taxon>Pseudomonadati</taxon>
        <taxon>Campylobacterota</taxon>
        <taxon>Epsilonproteobacteria</taxon>
        <taxon>Campylobacterales</taxon>
        <taxon>Campylobacteraceae</taxon>
        <taxon>Campylobacter</taxon>
    </lineage>
</organism>
<proteinExistence type="inferred from homology"/>
<dbReference type="Pfam" id="PF02609">
    <property type="entry name" value="Exonuc_VII_S"/>
    <property type="match status" value="1"/>
</dbReference>
<comment type="similarity">
    <text evidence="1">Belongs to the XseB family.</text>
</comment>
<keyword evidence="5" id="KW-0269">Exonuclease</keyword>
<protein>
    <submittedName>
        <fullName evidence="7">Exodeoxyribonuclease VII small subunit</fullName>
    </submittedName>
</protein>
<accession>A0ABS7WS70</accession>
<dbReference type="Gene3D" id="1.10.287.1040">
    <property type="entry name" value="Exonuclease VII, small subunit"/>
    <property type="match status" value="1"/>
</dbReference>
<gene>
    <name evidence="7" type="ORF">AVCANL283_05745</name>
</gene>
<evidence type="ECO:0000256" key="5">
    <source>
        <dbReference type="ARBA" id="ARBA00022839"/>
    </source>
</evidence>
<keyword evidence="4" id="KW-0378">Hydrolase</keyword>
<evidence type="ECO:0000256" key="3">
    <source>
        <dbReference type="ARBA" id="ARBA00022722"/>
    </source>
</evidence>
<reference evidence="7 8" key="1">
    <citation type="submission" date="2020-07" db="EMBL/GenBank/DDBJ databases">
        <title>Transfer of Campylobacter canadensis to the novel genus Avispirillum gen. nov., that also includes two novel species recovered from migratory waterfowl: Avispirillum anseris sp. nov. and Avispirillum brantae sp. nov.</title>
        <authorList>
            <person name="Miller W.G."/>
            <person name="Chapman M.H."/>
            <person name="Yee E."/>
            <person name="Inglis G.D."/>
        </authorList>
    </citation>
    <scope>NUCLEOTIDE SEQUENCE [LARGE SCALE GENOMIC DNA]</scope>
    <source>
        <strain evidence="7 8">L283</strain>
    </source>
</reference>